<dbReference type="InterPro" id="IPR052075">
    <property type="entry name" value="Heme_exporter_D"/>
</dbReference>
<comment type="similarity">
    <text evidence="3 12">Belongs to the CcmD/CycX/HelD family.</text>
</comment>
<evidence type="ECO:0000256" key="4">
    <source>
        <dbReference type="ARBA" id="ARBA00016461"/>
    </source>
</evidence>
<keyword evidence="5 12" id="KW-0813">Transport</keyword>
<evidence type="ECO:0000256" key="10">
    <source>
        <dbReference type="ARBA" id="ARBA00022989"/>
    </source>
</evidence>
<dbReference type="EMBL" id="JANX01000508">
    <property type="protein sequence ID" value="KGM31447.1"/>
    <property type="molecule type" value="Genomic_DNA"/>
</dbReference>
<protein>
    <recommendedName>
        <fullName evidence="4 12">Heme exporter protein D</fullName>
    </recommendedName>
</protein>
<evidence type="ECO:0000313" key="13">
    <source>
        <dbReference type="EMBL" id="KGM31447.1"/>
    </source>
</evidence>
<dbReference type="PANTHER" id="PTHR37531:SF1">
    <property type="entry name" value="HEME EXPORTER PROTEIN D"/>
    <property type="match status" value="1"/>
</dbReference>
<comment type="subcellular location">
    <subcellularLocation>
        <location evidence="2 12">Cell inner membrane</location>
        <topology evidence="2 12">Single-pass membrane protein</topology>
    </subcellularLocation>
</comment>
<accession>A0A0A0D331</accession>
<organism evidence="13 14">
    <name type="scientific">Inquilinus limosus MP06</name>
    <dbReference type="NCBI Taxonomy" id="1398085"/>
    <lineage>
        <taxon>Bacteria</taxon>
        <taxon>Pseudomonadati</taxon>
        <taxon>Pseudomonadota</taxon>
        <taxon>Alphaproteobacteria</taxon>
        <taxon>Rhodospirillales</taxon>
        <taxon>Rhodospirillaceae</taxon>
        <taxon>Inquilinus</taxon>
    </lineage>
</organism>
<keyword evidence="7 12" id="KW-0997">Cell inner membrane</keyword>
<proteinExistence type="inferred from homology"/>
<dbReference type="GO" id="GO:1903607">
    <property type="term" value="P:cytochrome c biosynthetic process"/>
    <property type="evidence" value="ECO:0007669"/>
    <property type="project" value="TreeGrafter"/>
</dbReference>
<evidence type="ECO:0000256" key="6">
    <source>
        <dbReference type="ARBA" id="ARBA00022475"/>
    </source>
</evidence>
<evidence type="ECO:0000256" key="1">
    <source>
        <dbReference type="ARBA" id="ARBA00002442"/>
    </source>
</evidence>
<keyword evidence="9 12" id="KW-0201">Cytochrome c-type biogenesis</keyword>
<reference evidence="13 14" key="1">
    <citation type="submission" date="2014-01" db="EMBL/GenBank/DDBJ databases">
        <title>Genome sequence determination for a cystic fibrosis isolate, Inquilinus limosus.</title>
        <authorList>
            <person name="Pino M."/>
            <person name="Di Conza J."/>
            <person name="Gutkind G."/>
        </authorList>
    </citation>
    <scope>NUCLEOTIDE SEQUENCE [LARGE SCALE GENOMIC DNA]</scope>
    <source>
        <strain evidence="13 14">MP06</strain>
    </source>
</reference>
<dbReference type="GO" id="GO:0015886">
    <property type="term" value="P:heme transport"/>
    <property type="evidence" value="ECO:0007669"/>
    <property type="project" value="InterPro"/>
</dbReference>
<dbReference type="Pfam" id="PF04995">
    <property type="entry name" value="CcmD"/>
    <property type="match status" value="1"/>
</dbReference>
<evidence type="ECO:0000256" key="5">
    <source>
        <dbReference type="ARBA" id="ARBA00022448"/>
    </source>
</evidence>
<keyword evidence="10 12" id="KW-1133">Transmembrane helix</keyword>
<evidence type="ECO:0000256" key="11">
    <source>
        <dbReference type="ARBA" id="ARBA00023136"/>
    </source>
</evidence>
<evidence type="ECO:0000256" key="7">
    <source>
        <dbReference type="ARBA" id="ARBA00022519"/>
    </source>
</evidence>
<dbReference type="InterPro" id="IPR007078">
    <property type="entry name" value="Haem_export_protD_CcmD"/>
</dbReference>
<evidence type="ECO:0000256" key="9">
    <source>
        <dbReference type="ARBA" id="ARBA00022748"/>
    </source>
</evidence>
<dbReference type="GO" id="GO:0005886">
    <property type="term" value="C:plasma membrane"/>
    <property type="evidence" value="ECO:0007669"/>
    <property type="project" value="UniProtKB-SubCell"/>
</dbReference>
<dbReference type="Proteomes" id="UP000029995">
    <property type="component" value="Unassembled WGS sequence"/>
</dbReference>
<keyword evidence="8 12" id="KW-0812">Transmembrane</keyword>
<sequence>MTGVAEFLAMGGYAAYVWTAYGAAVVVLVGLVAATLARRRSSRRSLEALEQLRGRGRRA</sequence>
<dbReference type="PANTHER" id="PTHR37531">
    <property type="entry name" value="HEME EXPORTER PROTEIN D"/>
    <property type="match status" value="1"/>
</dbReference>
<evidence type="ECO:0000256" key="12">
    <source>
        <dbReference type="RuleBase" id="RU363101"/>
    </source>
</evidence>
<comment type="caution">
    <text evidence="13">The sequence shown here is derived from an EMBL/GenBank/DDBJ whole genome shotgun (WGS) entry which is preliminary data.</text>
</comment>
<evidence type="ECO:0000256" key="2">
    <source>
        <dbReference type="ARBA" id="ARBA00004377"/>
    </source>
</evidence>
<gene>
    <name evidence="13" type="ORF">P409_27115</name>
</gene>
<comment type="function">
    <text evidence="1 12">Required for the export of heme to the periplasm for the biogenesis of c-type cytochromes.</text>
</comment>
<dbReference type="NCBIfam" id="TIGR03141">
    <property type="entry name" value="cytochro_ccmD"/>
    <property type="match status" value="1"/>
</dbReference>
<keyword evidence="6 12" id="KW-1003">Cell membrane</keyword>
<name>A0A0A0D331_9PROT</name>
<evidence type="ECO:0000256" key="3">
    <source>
        <dbReference type="ARBA" id="ARBA00008741"/>
    </source>
</evidence>
<evidence type="ECO:0000313" key="14">
    <source>
        <dbReference type="Proteomes" id="UP000029995"/>
    </source>
</evidence>
<feature type="transmembrane region" description="Helical" evidence="12">
    <location>
        <begin position="15"/>
        <end position="37"/>
    </location>
</feature>
<dbReference type="AlphaFoldDB" id="A0A0A0D331"/>
<evidence type="ECO:0000256" key="8">
    <source>
        <dbReference type="ARBA" id="ARBA00022692"/>
    </source>
</evidence>
<dbReference type="GO" id="GO:0017004">
    <property type="term" value="P:cytochrome complex assembly"/>
    <property type="evidence" value="ECO:0007669"/>
    <property type="project" value="UniProtKB-KW"/>
</dbReference>
<keyword evidence="11 12" id="KW-0472">Membrane</keyword>